<sequence length="202" mass="23166">MTTKGRNIYFIRPVGMLGPIKIGCSTCVDERLEALATWSPFKLEVIYTEPGNYTLEKQIHEVFADYHSHREWFHPGERLLVAVGRLLGGEKIATAINLSDYHGTIRNVTRKPRKPIPEFQKELKSYEFQLIWAERKAEQATGSYLKKPSDVSAILERWKGSYAKKRADAVRPTEAEFSRLHEVIRDPVSHFVLIGTRRQVAA</sequence>
<reference evidence="2 3" key="1">
    <citation type="submission" date="2018-02" db="EMBL/GenBank/DDBJ databases">
        <title>Complete genome sequence of Agrobacterium tumefaciens 1D1609.</title>
        <authorList>
            <person name="Cho S.-T."/>
            <person name="Haryono M."/>
            <person name="Chang H.-H."/>
            <person name="Santos M.N."/>
            <person name="Lai E.-M."/>
            <person name="Kuo C.-H."/>
        </authorList>
    </citation>
    <scope>NUCLEOTIDE SEQUENCE [LARGE SCALE GENOMIC DNA]</scope>
    <source>
        <strain evidence="2 3">1D1609</strain>
    </source>
</reference>
<dbReference type="Proteomes" id="UP000237717">
    <property type="component" value="Chromosome I"/>
</dbReference>
<dbReference type="Pfam" id="PF13455">
    <property type="entry name" value="MUG113"/>
    <property type="match status" value="1"/>
</dbReference>
<evidence type="ECO:0000259" key="1">
    <source>
        <dbReference type="SMART" id="SM00974"/>
    </source>
</evidence>
<evidence type="ECO:0000313" key="3">
    <source>
        <dbReference type="Proteomes" id="UP000237717"/>
    </source>
</evidence>
<name>A0A2L2LC10_AGRTU</name>
<dbReference type="AlphaFoldDB" id="A0A2L2LC10"/>
<protein>
    <recommendedName>
        <fullName evidence="1">Bacteriophage T5 Orf172 DNA-binding domain-containing protein</fullName>
    </recommendedName>
</protein>
<dbReference type="InterPro" id="IPR018306">
    <property type="entry name" value="Phage_T5_Orf172_DNA-bd"/>
</dbReference>
<evidence type="ECO:0000313" key="2">
    <source>
        <dbReference type="EMBL" id="AVH41857.1"/>
    </source>
</evidence>
<organism evidence="2 3">
    <name type="scientific">Agrobacterium tumefaciens</name>
    <dbReference type="NCBI Taxonomy" id="358"/>
    <lineage>
        <taxon>Bacteria</taxon>
        <taxon>Pseudomonadati</taxon>
        <taxon>Pseudomonadota</taxon>
        <taxon>Alphaproteobacteria</taxon>
        <taxon>Hyphomicrobiales</taxon>
        <taxon>Rhizobiaceae</taxon>
        <taxon>Rhizobium/Agrobacterium group</taxon>
        <taxon>Agrobacterium</taxon>
        <taxon>Agrobacterium tumefaciens complex</taxon>
    </lineage>
</organism>
<proteinExistence type="predicted"/>
<dbReference type="EMBL" id="CP026924">
    <property type="protein sequence ID" value="AVH41857.1"/>
    <property type="molecule type" value="Genomic_DNA"/>
</dbReference>
<dbReference type="SMART" id="SM00974">
    <property type="entry name" value="T5orf172"/>
    <property type="match status" value="1"/>
</dbReference>
<gene>
    <name evidence="2" type="ORF">At1D1609_18030</name>
</gene>
<feature type="domain" description="Bacteriophage T5 Orf172 DNA-binding" evidence="1">
    <location>
        <begin position="14"/>
        <end position="86"/>
    </location>
</feature>
<dbReference type="RefSeq" id="WP_104679465.1">
    <property type="nucleotide sequence ID" value="NZ_CP026924.1"/>
</dbReference>
<accession>A0A2L2LC10</accession>